<protein>
    <submittedName>
        <fullName evidence="6">Glycosyltransferase family 2 protein</fullName>
    </submittedName>
</protein>
<feature type="domain" description="Glycosyltransferase 2-like" evidence="5">
    <location>
        <begin position="45"/>
        <end position="160"/>
    </location>
</feature>
<sequence length="376" mass="42438">MPILLCSCIFLVFYAYFGYPLSLYLLSLLHRRGVEKGDITPRVTFIITAFNEEMRVREKLENTVALDYPAHLLQVIVASDGSTDRTNDIVREFAGCGVQLVEVKRRGGKENAQREAVAVAQGEILVFSDVATMIEAGALRRMMANFADPTVGCVSSVDRVLGRDGKPCGEGAYVRYEMWLRKLEGRVNSLVGLSGSFFAARKEVCRDFSPDMQSDFRTLLNSMRLGLRGVSDPEVIGLYQDVTDTSREFDRKVRTVLRGLTVFFRNLEFLNPFRYRLFAYQFCCHKLLRWLVPFFLLASLLVNAALAPVSGLYLLLFLAQAGFYMSALAGWKSPPLTRSLAVKLPLYFATVNLAIAVAWLRYLRGNRLVMWTPSQR</sequence>
<keyword evidence="4" id="KW-1133">Transmembrane helix</keyword>
<evidence type="ECO:0000256" key="3">
    <source>
        <dbReference type="ARBA" id="ARBA00022679"/>
    </source>
</evidence>
<dbReference type="CDD" id="cd06439">
    <property type="entry name" value="CESA_like_1"/>
    <property type="match status" value="1"/>
</dbReference>
<evidence type="ECO:0000256" key="2">
    <source>
        <dbReference type="ARBA" id="ARBA00022676"/>
    </source>
</evidence>
<dbReference type="RefSeq" id="WP_199388382.1">
    <property type="nucleotide sequence ID" value="NZ_JAEMHL010000003.1"/>
</dbReference>
<keyword evidence="4" id="KW-0472">Membrane</keyword>
<evidence type="ECO:0000256" key="1">
    <source>
        <dbReference type="ARBA" id="ARBA00006739"/>
    </source>
</evidence>
<keyword evidence="4" id="KW-0812">Transmembrane</keyword>
<keyword evidence="3" id="KW-0808">Transferase</keyword>
<gene>
    <name evidence="6" type="ORF">JFN91_06395</name>
</gene>
<keyword evidence="2" id="KW-0328">Glycosyltransferase</keyword>
<dbReference type="InterPro" id="IPR001173">
    <property type="entry name" value="Glyco_trans_2-like"/>
</dbReference>
<comment type="caution">
    <text evidence="6">The sequence shown here is derived from an EMBL/GenBank/DDBJ whole genome shotgun (WGS) entry which is preliminary data.</text>
</comment>
<dbReference type="Proteomes" id="UP000614714">
    <property type="component" value="Unassembled WGS sequence"/>
</dbReference>
<comment type="similarity">
    <text evidence="1">Belongs to the glycosyltransferase 2 family.</text>
</comment>
<dbReference type="InterPro" id="IPR029044">
    <property type="entry name" value="Nucleotide-diphossugar_trans"/>
</dbReference>
<dbReference type="Pfam" id="PF00535">
    <property type="entry name" value="Glycos_transf_2"/>
    <property type="match status" value="1"/>
</dbReference>
<dbReference type="SUPFAM" id="SSF53448">
    <property type="entry name" value="Nucleotide-diphospho-sugar transferases"/>
    <property type="match status" value="1"/>
</dbReference>
<keyword evidence="7" id="KW-1185">Reference proteome</keyword>
<proteinExistence type="inferred from homology"/>
<evidence type="ECO:0000313" key="6">
    <source>
        <dbReference type="EMBL" id="MBJ6749837.1"/>
    </source>
</evidence>
<evidence type="ECO:0000313" key="7">
    <source>
        <dbReference type="Proteomes" id="UP000614714"/>
    </source>
</evidence>
<organism evidence="6 7">
    <name type="scientific">Geomonas anaerohicana</name>
    <dbReference type="NCBI Taxonomy" id="2798583"/>
    <lineage>
        <taxon>Bacteria</taxon>
        <taxon>Pseudomonadati</taxon>
        <taxon>Thermodesulfobacteriota</taxon>
        <taxon>Desulfuromonadia</taxon>
        <taxon>Geobacterales</taxon>
        <taxon>Geobacteraceae</taxon>
        <taxon>Geomonas</taxon>
    </lineage>
</organism>
<feature type="transmembrane region" description="Helical" evidence="4">
    <location>
        <begin position="287"/>
        <end position="306"/>
    </location>
</feature>
<accession>A0ABS0YD39</accession>
<name>A0ABS0YD39_9BACT</name>
<dbReference type="PANTHER" id="PTHR43630:SF1">
    <property type="entry name" value="POLY-BETA-1,6-N-ACETYL-D-GLUCOSAMINE SYNTHASE"/>
    <property type="match status" value="1"/>
</dbReference>
<feature type="transmembrane region" description="Helical" evidence="4">
    <location>
        <begin position="344"/>
        <end position="363"/>
    </location>
</feature>
<evidence type="ECO:0000256" key="4">
    <source>
        <dbReference type="SAM" id="Phobius"/>
    </source>
</evidence>
<dbReference type="Gene3D" id="3.90.550.10">
    <property type="entry name" value="Spore Coat Polysaccharide Biosynthesis Protein SpsA, Chain A"/>
    <property type="match status" value="1"/>
</dbReference>
<evidence type="ECO:0000259" key="5">
    <source>
        <dbReference type="Pfam" id="PF00535"/>
    </source>
</evidence>
<dbReference type="EMBL" id="JAEMHL010000003">
    <property type="protein sequence ID" value="MBJ6749837.1"/>
    <property type="molecule type" value="Genomic_DNA"/>
</dbReference>
<reference evidence="6 7" key="1">
    <citation type="submission" date="2020-12" db="EMBL/GenBank/DDBJ databases">
        <title>Geomonas sp. Red421, isolated from paddy soil.</title>
        <authorList>
            <person name="Xu Z."/>
            <person name="Zhang Z."/>
            <person name="Masuda Y."/>
            <person name="Itoh H."/>
            <person name="Senoo K."/>
        </authorList>
    </citation>
    <scope>NUCLEOTIDE SEQUENCE [LARGE SCALE GENOMIC DNA]</scope>
    <source>
        <strain evidence="6 7">Red421</strain>
    </source>
</reference>
<dbReference type="PANTHER" id="PTHR43630">
    <property type="entry name" value="POLY-BETA-1,6-N-ACETYL-D-GLUCOSAMINE SYNTHASE"/>
    <property type="match status" value="1"/>
</dbReference>